<keyword evidence="4" id="KW-1185">Reference proteome</keyword>
<dbReference type="SMART" id="SM00198">
    <property type="entry name" value="SCP"/>
    <property type="match status" value="1"/>
</dbReference>
<dbReference type="AlphaFoldDB" id="A0A0D6M123"/>
<proteinExistence type="predicted"/>
<evidence type="ECO:0000259" key="2">
    <source>
        <dbReference type="SMART" id="SM00198"/>
    </source>
</evidence>
<keyword evidence="1" id="KW-0732">Signal</keyword>
<organism evidence="3 4">
    <name type="scientific">Ancylostoma ceylanicum</name>
    <dbReference type="NCBI Taxonomy" id="53326"/>
    <lineage>
        <taxon>Eukaryota</taxon>
        <taxon>Metazoa</taxon>
        <taxon>Ecdysozoa</taxon>
        <taxon>Nematoda</taxon>
        <taxon>Chromadorea</taxon>
        <taxon>Rhabditida</taxon>
        <taxon>Rhabditina</taxon>
        <taxon>Rhabditomorpha</taxon>
        <taxon>Strongyloidea</taxon>
        <taxon>Ancylostomatidae</taxon>
        <taxon>Ancylostomatinae</taxon>
        <taxon>Ancylostoma</taxon>
    </lineage>
</organism>
<dbReference type="InterPro" id="IPR035940">
    <property type="entry name" value="CAP_sf"/>
</dbReference>
<gene>
    <name evidence="3" type="ORF">ANCCEY_07314</name>
</gene>
<dbReference type="SUPFAM" id="SSF55797">
    <property type="entry name" value="PR-1-like"/>
    <property type="match status" value="1"/>
</dbReference>
<accession>A0A0D6M123</accession>
<evidence type="ECO:0000256" key="1">
    <source>
        <dbReference type="SAM" id="SignalP"/>
    </source>
</evidence>
<dbReference type="EMBL" id="KE124980">
    <property type="protein sequence ID" value="EPB73607.1"/>
    <property type="molecule type" value="Genomic_DNA"/>
</dbReference>
<dbReference type="Pfam" id="PF00188">
    <property type="entry name" value="CAP"/>
    <property type="match status" value="1"/>
</dbReference>
<sequence length="127" mass="14545">MTELVWLLLTNLRLLCEEMYLRHRAQLAQGKVINDNGGFLKPASSMFKLNWDCKLENMAYEYASKCSLRPSDPASRPGIGENIFAAVNRYMNHTSIAELRYTLKLVRWISAVMLYTIGFTLCYAAMP</sequence>
<dbReference type="Gene3D" id="3.40.33.10">
    <property type="entry name" value="CAP"/>
    <property type="match status" value="1"/>
</dbReference>
<feature type="chain" id="PRO_5002307507" description="SCP domain-containing protein" evidence="1">
    <location>
        <begin position="17"/>
        <end position="127"/>
    </location>
</feature>
<feature type="signal peptide" evidence="1">
    <location>
        <begin position="1"/>
        <end position="16"/>
    </location>
</feature>
<evidence type="ECO:0000313" key="3">
    <source>
        <dbReference type="EMBL" id="EPB73607.1"/>
    </source>
</evidence>
<feature type="domain" description="SCP" evidence="2">
    <location>
        <begin position="15"/>
        <end position="118"/>
    </location>
</feature>
<name>A0A0D6M123_9BILA</name>
<dbReference type="Proteomes" id="UP000054495">
    <property type="component" value="Unassembled WGS sequence"/>
</dbReference>
<evidence type="ECO:0000313" key="4">
    <source>
        <dbReference type="Proteomes" id="UP000054495"/>
    </source>
</evidence>
<reference evidence="3 4" key="1">
    <citation type="submission" date="2013-05" db="EMBL/GenBank/DDBJ databases">
        <title>Draft genome of the parasitic nematode Anyclostoma ceylanicum.</title>
        <authorList>
            <person name="Mitreva M."/>
        </authorList>
    </citation>
    <scope>NUCLEOTIDE SEQUENCE [LARGE SCALE GENOMIC DNA]</scope>
</reference>
<dbReference type="CDD" id="cd05380">
    <property type="entry name" value="CAP_euk"/>
    <property type="match status" value="1"/>
</dbReference>
<protein>
    <recommendedName>
        <fullName evidence="2">SCP domain-containing protein</fullName>
    </recommendedName>
</protein>
<dbReference type="InterPro" id="IPR014044">
    <property type="entry name" value="CAP_dom"/>
</dbReference>